<dbReference type="EMBL" id="CAKOFQ010007483">
    <property type="protein sequence ID" value="CAH2002155.1"/>
    <property type="molecule type" value="Genomic_DNA"/>
</dbReference>
<evidence type="ECO:0000313" key="2">
    <source>
        <dbReference type="Proteomes" id="UP001152888"/>
    </source>
</evidence>
<protein>
    <submittedName>
        <fullName evidence="1">Uncharacterized protein</fullName>
    </submittedName>
</protein>
<dbReference type="Proteomes" id="UP001152888">
    <property type="component" value="Unassembled WGS sequence"/>
</dbReference>
<evidence type="ECO:0000313" key="1">
    <source>
        <dbReference type="EMBL" id="CAH2002155.1"/>
    </source>
</evidence>
<comment type="caution">
    <text evidence="1">The sequence shown here is derived from an EMBL/GenBank/DDBJ whole genome shotgun (WGS) entry which is preliminary data.</text>
</comment>
<reference evidence="1" key="1">
    <citation type="submission" date="2022-03" db="EMBL/GenBank/DDBJ databases">
        <authorList>
            <person name="Sayadi A."/>
        </authorList>
    </citation>
    <scope>NUCLEOTIDE SEQUENCE</scope>
</reference>
<gene>
    <name evidence="1" type="ORF">ACAOBT_LOCUS26635</name>
</gene>
<sequence>MLERLVVDKYITEIAVATCLDIEGVPATLCQWIEANLKNRTITSVTGDTTIEAKVVLGCPQGGSLLGAVLVDTLLQECTAKTDKDNFQMLPKGHYYCRQVVQDGKSSFKSAQDNSRQFYTKARSRMPHATNPA</sequence>
<name>A0A9P0LUW0_ACAOB</name>
<keyword evidence="2" id="KW-1185">Reference proteome</keyword>
<dbReference type="AlphaFoldDB" id="A0A9P0LUW0"/>
<proteinExistence type="predicted"/>
<organism evidence="1 2">
    <name type="scientific">Acanthoscelides obtectus</name>
    <name type="common">Bean weevil</name>
    <name type="synonym">Bruchus obtectus</name>
    <dbReference type="NCBI Taxonomy" id="200917"/>
    <lineage>
        <taxon>Eukaryota</taxon>
        <taxon>Metazoa</taxon>
        <taxon>Ecdysozoa</taxon>
        <taxon>Arthropoda</taxon>
        <taxon>Hexapoda</taxon>
        <taxon>Insecta</taxon>
        <taxon>Pterygota</taxon>
        <taxon>Neoptera</taxon>
        <taxon>Endopterygota</taxon>
        <taxon>Coleoptera</taxon>
        <taxon>Polyphaga</taxon>
        <taxon>Cucujiformia</taxon>
        <taxon>Chrysomeloidea</taxon>
        <taxon>Chrysomelidae</taxon>
        <taxon>Bruchinae</taxon>
        <taxon>Bruchini</taxon>
        <taxon>Acanthoscelides</taxon>
    </lineage>
</organism>
<accession>A0A9P0LUW0</accession>